<gene>
    <name evidence="1" type="ORF">NCTC11157_02091</name>
</gene>
<dbReference type="EMBL" id="UGTL01000001">
    <property type="protein sequence ID" value="SUB86336.1"/>
    <property type="molecule type" value="Genomic_DNA"/>
</dbReference>
<dbReference type="Proteomes" id="UP000254072">
    <property type="component" value="Unassembled WGS sequence"/>
</dbReference>
<dbReference type="OrthoDB" id="2041081at2"/>
<dbReference type="GeneID" id="91083242"/>
<dbReference type="InterPro" id="IPR036890">
    <property type="entry name" value="HATPase_C_sf"/>
</dbReference>
<evidence type="ECO:0000313" key="1">
    <source>
        <dbReference type="EMBL" id="SUB86336.1"/>
    </source>
</evidence>
<organism evidence="1 2">
    <name type="scientific">Prevotella disiens</name>
    <dbReference type="NCBI Taxonomy" id="28130"/>
    <lineage>
        <taxon>Bacteria</taxon>
        <taxon>Pseudomonadati</taxon>
        <taxon>Bacteroidota</taxon>
        <taxon>Bacteroidia</taxon>
        <taxon>Bacteroidales</taxon>
        <taxon>Prevotellaceae</taxon>
        <taxon>Prevotella</taxon>
    </lineage>
</organism>
<protein>
    <submittedName>
        <fullName evidence="1">Uncharacterized protein</fullName>
    </submittedName>
</protein>
<dbReference type="RefSeq" id="WP_021669157.1">
    <property type="nucleotide sequence ID" value="NZ_UGTL01000001.1"/>
</dbReference>
<dbReference type="SUPFAM" id="SSF55874">
    <property type="entry name" value="ATPase domain of HSP90 chaperone/DNA topoisomerase II/histidine kinase"/>
    <property type="match status" value="1"/>
</dbReference>
<dbReference type="AlphaFoldDB" id="A0A379E0X2"/>
<reference evidence="1 2" key="1">
    <citation type="submission" date="2018-06" db="EMBL/GenBank/DDBJ databases">
        <authorList>
            <consortium name="Pathogen Informatics"/>
            <person name="Doyle S."/>
        </authorList>
    </citation>
    <scope>NUCLEOTIDE SEQUENCE [LARGE SCALE GENOMIC DNA]</scope>
    <source>
        <strain evidence="1 2">NCTC11157</strain>
    </source>
</reference>
<sequence>MYKELVNGTFIQQDISYVSLMRRHIKKHPSYLQPLFEAISNALEATNGENDIITIRIKRSKTLLENKLTFNSIEITDTGVGFDDKNFKRLRNIYDESKNCNNLGTGRIQYLHFFGKTDIYSSYNDNGVLRNRRIVLSTDFYSKENSVIWMSDMAESESNNFLGTSITFYFPKSDIDRQKYEELTTEELRRKILLHYLSRFCLNKDHLQTIKIENYINNVHDSESDQVICGSDIPAADYQESFKLEYLLYNKDTKKFERQQERESFQINSYLLPTTIQRKNEIKLTSKDETVEVSGLDLSFIDKSSKIKGKYMLCLVSSTFLTEQDGDLRGKLHLKTKKDFIRQNDAFEISEPHIFIDEIEEHIVSKITTFYPQIRKIKEEYDKELEEIIELFALDRNIIKEVGYKYGENIAAFLKRYKEYNAEVAAKKEARMKSVIDSLKTLDTTANNYRQNFNKKIKELSKLIPQKNRADITNYISSRKAALSILKFILKKQLEVQTNNKISKRQQNEKLIHNLLFTRHSTDPIESNLWILNEDFIHYNGISEGELRNVKIQGESFLREDLTGSELAKLKRYNRDQLGKRTDILLFPQEHKCIIIELKSTEADVTKYLDQVIDYAGLIRQYSKDKFEITNFYAYLIGEDFDFDAVINRNPSFIESDYLDYLYIPDQKINGGKHREKGTMYFEVLKYSSLLERAELRNSAFISPLFK</sequence>
<proteinExistence type="predicted"/>
<name>A0A379E0X2_9BACT</name>
<evidence type="ECO:0000313" key="2">
    <source>
        <dbReference type="Proteomes" id="UP000254072"/>
    </source>
</evidence>
<accession>A0A379E0X2</accession>